<evidence type="ECO:0000313" key="3">
    <source>
        <dbReference type="Proteomes" id="UP000004416"/>
    </source>
</evidence>
<dbReference type="HOGENOM" id="CLU_3215330_0_0_9"/>
<dbReference type="EMBL" id="AFZX01000106">
    <property type="protein sequence ID" value="EHL05173.1"/>
    <property type="molecule type" value="Genomic_DNA"/>
</dbReference>
<keyword evidence="1" id="KW-0812">Transmembrane</keyword>
<evidence type="ECO:0000313" key="2">
    <source>
        <dbReference type="EMBL" id="EHL05173.1"/>
    </source>
</evidence>
<feature type="transmembrane region" description="Helical" evidence="1">
    <location>
        <begin position="6"/>
        <end position="26"/>
    </location>
</feature>
<keyword evidence="1" id="KW-0472">Membrane</keyword>
<sequence>MFNVLVIGGIIIKYFTGKKGLLIMWASKRYHKNNQRSNYLTKEG</sequence>
<accession>G9XSZ6</accession>
<protein>
    <submittedName>
        <fullName evidence="2">Uncharacterized protein</fullName>
    </submittedName>
</protein>
<reference evidence="2 3" key="1">
    <citation type="submission" date="2011-08" db="EMBL/GenBank/DDBJ databases">
        <authorList>
            <person name="Weinstock G."/>
            <person name="Sodergren E."/>
            <person name="Clifton S."/>
            <person name="Fulton L."/>
            <person name="Fulton B."/>
            <person name="Courtney L."/>
            <person name="Fronick C."/>
            <person name="Harrison M."/>
            <person name="Strong C."/>
            <person name="Farmer C."/>
            <person name="Delahaunty K."/>
            <person name="Markovic C."/>
            <person name="Hall O."/>
            <person name="Minx P."/>
            <person name="Tomlinson C."/>
            <person name="Mitreva M."/>
            <person name="Hou S."/>
            <person name="Chen J."/>
            <person name="Wollam A."/>
            <person name="Pepin K.H."/>
            <person name="Johnson M."/>
            <person name="Bhonagiri V."/>
            <person name="Zhang X."/>
            <person name="Suruliraj S."/>
            <person name="Warren W."/>
            <person name="Chinwalla A."/>
            <person name="Mardis E.R."/>
            <person name="Wilson R.K."/>
        </authorList>
    </citation>
    <scope>NUCLEOTIDE SEQUENCE [LARGE SCALE GENOMIC DNA]</scope>
    <source>
        <strain evidence="2 3">DP7</strain>
    </source>
</reference>
<dbReference type="AlphaFoldDB" id="G9XSZ6"/>
<organism evidence="2 3">
    <name type="scientific">Desulfitobacterium hafniense DP7</name>
    <dbReference type="NCBI Taxonomy" id="537010"/>
    <lineage>
        <taxon>Bacteria</taxon>
        <taxon>Bacillati</taxon>
        <taxon>Bacillota</taxon>
        <taxon>Clostridia</taxon>
        <taxon>Eubacteriales</taxon>
        <taxon>Desulfitobacteriaceae</taxon>
        <taxon>Desulfitobacterium</taxon>
    </lineage>
</organism>
<gene>
    <name evidence="2" type="ORF">HMPREF0322_04102</name>
</gene>
<dbReference type="Proteomes" id="UP000004416">
    <property type="component" value="Unassembled WGS sequence"/>
</dbReference>
<evidence type="ECO:0000256" key="1">
    <source>
        <dbReference type="SAM" id="Phobius"/>
    </source>
</evidence>
<proteinExistence type="predicted"/>
<keyword evidence="1" id="KW-1133">Transmembrane helix</keyword>
<name>G9XSZ6_DESHA</name>
<comment type="caution">
    <text evidence="2">The sequence shown here is derived from an EMBL/GenBank/DDBJ whole genome shotgun (WGS) entry which is preliminary data.</text>
</comment>